<gene>
    <name evidence="2" type="primary">ntpE</name>
    <name evidence="2" type="ORF">NCTC3166_00098</name>
</gene>
<accession>A0A447Z232</accession>
<reference evidence="2 3" key="1">
    <citation type="submission" date="2018-12" db="EMBL/GenBank/DDBJ databases">
        <authorList>
            <consortium name="Pathogen Informatics"/>
        </authorList>
    </citation>
    <scope>NUCLEOTIDE SEQUENCE [LARGE SCALE GENOMIC DNA]</scope>
    <source>
        <strain evidence="2 3">NCTC3166</strain>
    </source>
</reference>
<name>A0A447Z232_9STRE</name>
<keyword evidence="3" id="KW-1185">Reference proteome</keyword>
<protein>
    <submittedName>
        <fullName evidence="2">V-type ATP synthase subunit E</fullName>
        <ecNumber evidence="2">3.6.3.14</ecNumber>
    </submittedName>
</protein>
<proteinExistence type="predicted"/>
<dbReference type="GO" id="GO:0016787">
    <property type="term" value="F:hydrolase activity"/>
    <property type="evidence" value="ECO:0007669"/>
    <property type="project" value="UniProtKB-KW"/>
</dbReference>
<evidence type="ECO:0000313" key="2">
    <source>
        <dbReference type="EMBL" id="VED66332.1"/>
    </source>
</evidence>
<feature type="coiled-coil region" evidence="1">
    <location>
        <begin position="29"/>
        <end position="73"/>
    </location>
</feature>
<dbReference type="Proteomes" id="UP000270025">
    <property type="component" value="Chromosome"/>
</dbReference>
<dbReference type="RefSeq" id="WP_126403605.1">
    <property type="nucleotide sequence ID" value="NZ_LR134266.1"/>
</dbReference>
<dbReference type="EC" id="3.6.3.14" evidence="2"/>
<keyword evidence="1" id="KW-0175">Coiled coil</keyword>
<dbReference type="EMBL" id="LR134266">
    <property type="protein sequence ID" value="VED66332.1"/>
    <property type="molecule type" value="Genomic_DNA"/>
</dbReference>
<sequence>MTDYSQLKDSILEQAHEKGRKLVAEATAKVQAEAQLQEARLVEEKLHQRAVQLQTIERHLQRESQQIENQKRQSTLVTKQRVLKELFADAYQKMATWSRQEELTFLHRILPRYADQVTVLTLGAVTAEKLTDQDRQDLIEAYPQLQLATETLAQEAGFVLSFGKVDASYLYRDLVDAVREEQSFHMAASIFKEEKN</sequence>
<keyword evidence="2" id="KW-0378">Hydrolase</keyword>
<dbReference type="KEGG" id="svf:NCTC3166_00098"/>
<evidence type="ECO:0000313" key="3">
    <source>
        <dbReference type="Proteomes" id="UP000270025"/>
    </source>
</evidence>
<evidence type="ECO:0000256" key="1">
    <source>
        <dbReference type="SAM" id="Coils"/>
    </source>
</evidence>
<organism evidence="2 3">
    <name type="scientific">Streptococcus viridans</name>
    <dbReference type="NCBI Taxonomy" id="78535"/>
    <lineage>
        <taxon>Bacteria</taxon>
        <taxon>Bacillati</taxon>
        <taxon>Bacillota</taxon>
        <taxon>Bacilli</taxon>
        <taxon>Lactobacillales</taxon>
        <taxon>Streptococcaceae</taxon>
        <taxon>Streptococcus</taxon>
    </lineage>
</organism>
<dbReference type="AlphaFoldDB" id="A0A447Z232"/>